<dbReference type="Proteomes" id="UP000241346">
    <property type="component" value="Unassembled WGS sequence"/>
</dbReference>
<dbReference type="GO" id="GO:0006351">
    <property type="term" value="P:DNA-templated transcription"/>
    <property type="evidence" value="ECO:0007669"/>
    <property type="project" value="TreeGrafter"/>
</dbReference>
<dbReference type="InterPro" id="IPR036390">
    <property type="entry name" value="WH_DNA-bd_sf"/>
</dbReference>
<dbReference type="FunFam" id="1.10.10.10:FF:000001">
    <property type="entry name" value="LysR family transcriptional regulator"/>
    <property type="match status" value="1"/>
</dbReference>
<feature type="domain" description="HTH lysR-type" evidence="5">
    <location>
        <begin position="1"/>
        <end position="58"/>
    </location>
</feature>
<dbReference type="InterPro" id="IPR058163">
    <property type="entry name" value="LysR-type_TF_proteobact-type"/>
</dbReference>
<dbReference type="PROSITE" id="PS50931">
    <property type="entry name" value="HTH_LYSR"/>
    <property type="match status" value="1"/>
</dbReference>
<proteinExistence type="inferred from homology"/>
<dbReference type="Pfam" id="PF03466">
    <property type="entry name" value="LysR_substrate"/>
    <property type="match status" value="1"/>
</dbReference>
<comment type="similarity">
    <text evidence="1">Belongs to the LysR transcriptional regulatory family.</text>
</comment>
<dbReference type="Pfam" id="PF00126">
    <property type="entry name" value="HTH_1"/>
    <property type="match status" value="1"/>
</dbReference>
<keyword evidence="3" id="KW-0238">DNA-binding</keyword>
<gene>
    <name evidence="6" type="ORF">C9J01_09940</name>
</gene>
<evidence type="ECO:0000259" key="5">
    <source>
        <dbReference type="PROSITE" id="PS50931"/>
    </source>
</evidence>
<dbReference type="Gene3D" id="1.10.10.10">
    <property type="entry name" value="Winged helix-like DNA-binding domain superfamily/Winged helix DNA-binding domain"/>
    <property type="match status" value="1"/>
</dbReference>
<comment type="caution">
    <text evidence="6">The sequence shown here is derived from an EMBL/GenBank/DDBJ whole genome shotgun (WGS) entry which is preliminary data.</text>
</comment>
<dbReference type="SUPFAM" id="SSF53850">
    <property type="entry name" value="Periplasmic binding protein-like II"/>
    <property type="match status" value="1"/>
</dbReference>
<dbReference type="InterPro" id="IPR000847">
    <property type="entry name" value="LysR_HTH_N"/>
</dbReference>
<dbReference type="RefSeq" id="WP_107297997.1">
    <property type="nucleotide sequence ID" value="NZ_PYMB01000003.1"/>
</dbReference>
<dbReference type="GO" id="GO:0003700">
    <property type="term" value="F:DNA-binding transcription factor activity"/>
    <property type="evidence" value="ECO:0007669"/>
    <property type="project" value="InterPro"/>
</dbReference>
<dbReference type="InterPro" id="IPR036388">
    <property type="entry name" value="WH-like_DNA-bd_sf"/>
</dbReference>
<accession>A0A2T3NF78</accession>
<keyword evidence="2" id="KW-0805">Transcription regulation</keyword>
<name>A0A2T3NF78_9GAMM</name>
<evidence type="ECO:0000256" key="3">
    <source>
        <dbReference type="ARBA" id="ARBA00023125"/>
    </source>
</evidence>
<evidence type="ECO:0000256" key="2">
    <source>
        <dbReference type="ARBA" id="ARBA00023015"/>
    </source>
</evidence>
<sequence length="311" mass="35746">MKTEDIKLFHKVVEFGSISESAKWMDLPKSNISRRIKQLEEDTGIKLFHRHSRNVTLTESGNRFYISTVSIIKDLDQTVLSLQTPEDDLQGKLKIMIMPVMLNKAQLVLDFMTLHPNIDVEVISSPYEQDLIKNNIDMAFRLSNKVSEENLVAREMARETFGLYASPQYIAEYGEPQSLEDLVEHLFIVYRFSNGQIFDKVTSKNGNIIQPKSSLTVNSILLMIEAATQHKGVLFTSRRIGKQFVEKGLLQLIIPTYAPIMNLSWLVHPPRHFMSREGKAFLDFVLERQADLLYPDSELIDVLRTPFNTQQ</sequence>
<evidence type="ECO:0000256" key="4">
    <source>
        <dbReference type="ARBA" id="ARBA00023163"/>
    </source>
</evidence>
<keyword evidence="4" id="KW-0804">Transcription</keyword>
<organism evidence="6 7">
    <name type="scientific">Photobacterium rosenbergii</name>
    <dbReference type="NCBI Taxonomy" id="294936"/>
    <lineage>
        <taxon>Bacteria</taxon>
        <taxon>Pseudomonadati</taxon>
        <taxon>Pseudomonadota</taxon>
        <taxon>Gammaproteobacteria</taxon>
        <taxon>Vibrionales</taxon>
        <taxon>Vibrionaceae</taxon>
        <taxon>Photobacterium</taxon>
    </lineage>
</organism>
<dbReference type="GO" id="GO:0043565">
    <property type="term" value="F:sequence-specific DNA binding"/>
    <property type="evidence" value="ECO:0007669"/>
    <property type="project" value="TreeGrafter"/>
</dbReference>
<dbReference type="AlphaFoldDB" id="A0A2T3NF78"/>
<protein>
    <submittedName>
        <fullName evidence="6">LysR family transcriptional regulator</fullName>
    </submittedName>
</protein>
<evidence type="ECO:0000313" key="6">
    <source>
        <dbReference type="EMBL" id="PSW13171.1"/>
    </source>
</evidence>
<dbReference type="SUPFAM" id="SSF46785">
    <property type="entry name" value="Winged helix' DNA-binding domain"/>
    <property type="match status" value="1"/>
</dbReference>
<evidence type="ECO:0000256" key="1">
    <source>
        <dbReference type="ARBA" id="ARBA00009437"/>
    </source>
</evidence>
<dbReference type="InterPro" id="IPR005119">
    <property type="entry name" value="LysR_subst-bd"/>
</dbReference>
<dbReference type="Gene3D" id="3.40.190.290">
    <property type="match status" value="1"/>
</dbReference>
<dbReference type="PANTHER" id="PTHR30537:SF68">
    <property type="entry name" value="TRANSCRIPTIONAL REGULATOR-RELATED"/>
    <property type="match status" value="1"/>
</dbReference>
<reference evidence="6 7" key="1">
    <citation type="submission" date="2018-03" db="EMBL/GenBank/DDBJ databases">
        <title>Whole genome sequencing of Histamine producing bacteria.</title>
        <authorList>
            <person name="Butler K."/>
        </authorList>
    </citation>
    <scope>NUCLEOTIDE SEQUENCE [LARGE SCALE GENOMIC DNA]</scope>
    <source>
        <strain evidence="6 7">DSM 19138</strain>
    </source>
</reference>
<dbReference type="EMBL" id="PYMB01000003">
    <property type="protein sequence ID" value="PSW13171.1"/>
    <property type="molecule type" value="Genomic_DNA"/>
</dbReference>
<evidence type="ECO:0000313" key="7">
    <source>
        <dbReference type="Proteomes" id="UP000241346"/>
    </source>
</evidence>
<dbReference type="PANTHER" id="PTHR30537">
    <property type="entry name" value="HTH-TYPE TRANSCRIPTIONAL REGULATOR"/>
    <property type="match status" value="1"/>
</dbReference>
<dbReference type="OrthoDB" id="6183733at2"/>